<evidence type="ECO:0000313" key="3">
    <source>
        <dbReference type="EMBL" id="UUS34556.1"/>
    </source>
</evidence>
<dbReference type="Proteomes" id="UP001060150">
    <property type="component" value="Chromosome"/>
</dbReference>
<accession>A0ABY5NEV1</accession>
<evidence type="ECO:0000313" key="4">
    <source>
        <dbReference type="Proteomes" id="UP001060150"/>
    </source>
</evidence>
<feature type="region of interest" description="Disordered" evidence="1">
    <location>
        <begin position="27"/>
        <end position="53"/>
    </location>
</feature>
<feature type="chain" id="PRO_5045857999" description="Lipoprotein" evidence="2">
    <location>
        <begin position="28"/>
        <end position="91"/>
    </location>
</feature>
<organism evidence="3 4">
    <name type="scientific">Streptomyces changanensis</name>
    <dbReference type="NCBI Taxonomy" id="2964669"/>
    <lineage>
        <taxon>Bacteria</taxon>
        <taxon>Bacillati</taxon>
        <taxon>Actinomycetota</taxon>
        <taxon>Actinomycetes</taxon>
        <taxon>Kitasatosporales</taxon>
        <taxon>Streptomycetaceae</taxon>
        <taxon>Streptomyces</taxon>
    </lineage>
</organism>
<evidence type="ECO:0000256" key="1">
    <source>
        <dbReference type="SAM" id="MobiDB-lite"/>
    </source>
</evidence>
<reference evidence="3" key="1">
    <citation type="submission" date="2022-08" db="EMBL/GenBank/DDBJ databases">
        <title>Streptomyces changanensis sp. nov., an actinomycete isolated from soil.</title>
        <authorList>
            <person name="Wu H."/>
            <person name="Han L."/>
        </authorList>
    </citation>
    <scope>NUCLEOTIDE SEQUENCE</scope>
    <source>
        <strain evidence="3">HL-66</strain>
    </source>
</reference>
<protein>
    <recommendedName>
        <fullName evidence="5">Lipoprotein</fullName>
    </recommendedName>
</protein>
<dbReference type="RefSeq" id="WP_157901794.1">
    <property type="nucleotide sequence ID" value="NZ_CP102332.1"/>
</dbReference>
<keyword evidence="2" id="KW-0732">Signal</keyword>
<sequence>MNTVRIRRTAIAAAVAAMLPFSLTACSESGSDTEAAPGPAGHTRAHVHPSRPAPGRLERVAAQLAAPSVLLALQPQARKAHQSNIATAVRA</sequence>
<evidence type="ECO:0000256" key="2">
    <source>
        <dbReference type="SAM" id="SignalP"/>
    </source>
</evidence>
<name>A0ABY5NEV1_9ACTN</name>
<dbReference type="EMBL" id="CP102332">
    <property type="protein sequence ID" value="UUS34556.1"/>
    <property type="molecule type" value="Genomic_DNA"/>
</dbReference>
<feature type="signal peptide" evidence="2">
    <location>
        <begin position="1"/>
        <end position="27"/>
    </location>
</feature>
<evidence type="ECO:0008006" key="5">
    <source>
        <dbReference type="Google" id="ProtNLM"/>
    </source>
</evidence>
<keyword evidence="4" id="KW-1185">Reference proteome</keyword>
<dbReference type="PROSITE" id="PS51257">
    <property type="entry name" value="PROKAR_LIPOPROTEIN"/>
    <property type="match status" value="1"/>
</dbReference>
<proteinExistence type="predicted"/>
<gene>
    <name evidence="3" type="ORF">NRO40_29540</name>
</gene>